<dbReference type="InterPro" id="IPR010023">
    <property type="entry name" value="KdsC_fam"/>
</dbReference>
<dbReference type="FunFam" id="3.40.50.1000:FF:000029">
    <property type="entry name" value="3-deoxy-D-manno-octulosonate 8-phosphate phosphatase KdsC"/>
    <property type="match status" value="1"/>
</dbReference>
<dbReference type="SFLD" id="SFLDG01138">
    <property type="entry name" value="C1.6.2:_Deoxy-d-mannose-octulo"/>
    <property type="match status" value="1"/>
</dbReference>
<dbReference type="PANTHER" id="PTHR21485:SF3">
    <property type="entry name" value="N-ACYLNEURAMINATE CYTIDYLYLTRANSFERASE"/>
    <property type="match status" value="1"/>
</dbReference>
<comment type="subunit">
    <text evidence="3">Homotetramer.</text>
</comment>
<dbReference type="SUPFAM" id="SSF56784">
    <property type="entry name" value="HAD-like"/>
    <property type="match status" value="1"/>
</dbReference>
<dbReference type="NCBIfam" id="TIGR01662">
    <property type="entry name" value="HAD-SF-IIIA"/>
    <property type="match status" value="1"/>
</dbReference>
<dbReference type="InterPro" id="IPR036412">
    <property type="entry name" value="HAD-like_sf"/>
</dbReference>
<dbReference type="AlphaFoldDB" id="A0A1W1WTD0"/>
<dbReference type="GO" id="GO:0016788">
    <property type="term" value="F:hydrolase activity, acting on ester bonds"/>
    <property type="evidence" value="ECO:0007669"/>
    <property type="project" value="InterPro"/>
</dbReference>
<evidence type="ECO:0000313" key="8">
    <source>
        <dbReference type="EMBL" id="SMC09554.1"/>
    </source>
</evidence>
<dbReference type="RefSeq" id="WP_084275775.1">
    <property type="nucleotide sequence ID" value="NZ_AP026671.1"/>
</dbReference>
<dbReference type="Gene3D" id="3.40.50.1000">
    <property type="entry name" value="HAD superfamily/HAD-like"/>
    <property type="match status" value="1"/>
</dbReference>
<evidence type="ECO:0000256" key="4">
    <source>
        <dbReference type="ARBA" id="ARBA00022723"/>
    </source>
</evidence>
<dbReference type="NCBIfam" id="TIGR01670">
    <property type="entry name" value="KdsC-phosphatas"/>
    <property type="match status" value="1"/>
</dbReference>
<evidence type="ECO:0000256" key="5">
    <source>
        <dbReference type="ARBA" id="ARBA00022801"/>
    </source>
</evidence>
<feature type="binding site" evidence="7">
    <location>
        <position position="101"/>
    </location>
    <ligand>
        <name>Mg(2+)</name>
        <dbReference type="ChEBI" id="CHEBI:18420"/>
    </ligand>
</feature>
<dbReference type="Pfam" id="PF08282">
    <property type="entry name" value="Hydrolase_3"/>
    <property type="match status" value="1"/>
</dbReference>
<dbReference type="OrthoDB" id="9805604at2"/>
<protein>
    <submittedName>
        <fullName evidence="8">3-deoxy-D-manno-octulosonate 8-phosphate phosphatase (KDO 8-P phosphatase)</fullName>
    </submittedName>
</protein>
<dbReference type="InterPro" id="IPR050793">
    <property type="entry name" value="CMP-NeuNAc_synthase"/>
</dbReference>
<feature type="binding site" evidence="7">
    <location>
        <position position="8"/>
    </location>
    <ligand>
        <name>Mg(2+)</name>
        <dbReference type="ChEBI" id="CHEBI:18420"/>
    </ligand>
</feature>
<evidence type="ECO:0000256" key="3">
    <source>
        <dbReference type="ARBA" id="ARBA00011881"/>
    </source>
</evidence>
<dbReference type="STRING" id="1069081.SAMN05660197_1371"/>
<keyword evidence="5" id="KW-0378">Hydrolase</keyword>
<accession>A0A1W1WTD0</accession>
<dbReference type="InterPro" id="IPR023214">
    <property type="entry name" value="HAD_sf"/>
</dbReference>
<dbReference type="GO" id="GO:0046872">
    <property type="term" value="F:metal ion binding"/>
    <property type="evidence" value="ECO:0007669"/>
    <property type="project" value="UniProtKB-KW"/>
</dbReference>
<sequence>MIELIVLDVDGCMTDGSIIYTNEGDELKAFNVKDGFAIVQWIRLGKKAAIITGRESKIVERRAKELGIEYLYQCVKRKDEAIEELAQKLHIPLESVAAIGDDLNDYRLLKAVGISFAPADAVAYIKERVDVVLKNGGGKGAVREMIEYLLQKEHLYAEYLDYWVK</sequence>
<proteinExistence type="inferred from homology"/>
<reference evidence="9" key="1">
    <citation type="submission" date="2017-04" db="EMBL/GenBank/DDBJ databases">
        <authorList>
            <person name="Varghese N."/>
            <person name="Submissions S."/>
        </authorList>
    </citation>
    <scope>NUCLEOTIDE SEQUENCE [LARGE SCALE GENOMIC DNA]</scope>
    <source>
        <strain evidence="9">DSM 16512</strain>
    </source>
</reference>
<evidence type="ECO:0000313" key="9">
    <source>
        <dbReference type="Proteomes" id="UP000192602"/>
    </source>
</evidence>
<keyword evidence="6 7" id="KW-0460">Magnesium</keyword>
<dbReference type="SFLD" id="SFLDG01136">
    <property type="entry name" value="C1.6:_Phosphoserine_Phosphatas"/>
    <property type="match status" value="1"/>
</dbReference>
<feature type="binding site" evidence="7">
    <location>
        <position position="10"/>
    </location>
    <ligand>
        <name>substrate</name>
    </ligand>
</feature>
<dbReference type="PIRSF" id="PIRSF006118">
    <property type="entry name" value="KDO8-P_Ptase"/>
    <property type="match status" value="1"/>
</dbReference>
<dbReference type="SFLD" id="SFLDS00003">
    <property type="entry name" value="Haloacid_Dehalogenase"/>
    <property type="match status" value="1"/>
</dbReference>
<dbReference type="CDD" id="cd01630">
    <property type="entry name" value="HAD_KDO-like"/>
    <property type="match status" value="1"/>
</dbReference>
<evidence type="ECO:0000256" key="1">
    <source>
        <dbReference type="ARBA" id="ARBA00001946"/>
    </source>
</evidence>
<dbReference type="InterPro" id="IPR006549">
    <property type="entry name" value="HAD-SF_hydro_IIIA"/>
</dbReference>
<gene>
    <name evidence="8" type="ORF">SAMN05660197_1371</name>
</gene>
<dbReference type="EMBL" id="FWWZ01000001">
    <property type="protein sequence ID" value="SMC09554.1"/>
    <property type="molecule type" value="Genomic_DNA"/>
</dbReference>
<keyword evidence="9" id="KW-1185">Reference proteome</keyword>
<comment type="cofactor">
    <cofactor evidence="1 7">
        <name>Mg(2+)</name>
        <dbReference type="ChEBI" id="CHEBI:18420"/>
    </cofactor>
</comment>
<dbReference type="PANTHER" id="PTHR21485">
    <property type="entry name" value="HAD SUPERFAMILY MEMBERS CMAS AND KDSC"/>
    <property type="match status" value="1"/>
</dbReference>
<comment type="similarity">
    <text evidence="2">Belongs to the KdsC family.</text>
</comment>
<organism evidence="8 9">
    <name type="scientific">Nitratiruptor tergarcus DSM 16512</name>
    <dbReference type="NCBI Taxonomy" id="1069081"/>
    <lineage>
        <taxon>Bacteria</taxon>
        <taxon>Pseudomonadati</taxon>
        <taxon>Campylobacterota</taxon>
        <taxon>Epsilonproteobacteria</taxon>
        <taxon>Nautiliales</taxon>
        <taxon>Nitratiruptoraceae</taxon>
        <taxon>Nitratiruptor</taxon>
    </lineage>
</organism>
<evidence type="ECO:0000256" key="7">
    <source>
        <dbReference type="PIRSR" id="PIRSR006118-2"/>
    </source>
</evidence>
<dbReference type="Proteomes" id="UP000192602">
    <property type="component" value="Unassembled WGS sequence"/>
</dbReference>
<evidence type="ECO:0000256" key="6">
    <source>
        <dbReference type="ARBA" id="ARBA00022842"/>
    </source>
</evidence>
<evidence type="ECO:0000256" key="2">
    <source>
        <dbReference type="ARBA" id="ARBA00005893"/>
    </source>
</evidence>
<name>A0A1W1WTD0_9BACT</name>
<dbReference type="GO" id="GO:0008781">
    <property type="term" value="F:N-acylneuraminate cytidylyltransferase activity"/>
    <property type="evidence" value="ECO:0007669"/>
    <property type="project" value="TreeGrafter"/>
</dbReference>
<keyword evidence="4 7" id="KW-0479">Metal-binding</keyword>